<dbReference type="GO" id="GO:0006351">
    <property type="term" value="P:DNA-templated transcription"/>
    <property type="evidence" value="ECO:0007669"/>
    <property type="project" value="InterPro"/>
</dbReference>
<dbReference type="EMBL" id="AGUE01000094">
    <property type="protein sequence ID" value="EHL00141.1"/>
    <property type="molecule type" value="Genomic_DNA"/>
</dbReference>
<dbReference type="GO" id="GO:0005665">
    <property type="term" value="C:RNA polymerase II, core complex"/>
    <property type="evidence" value="ECO:0007669"/>
    <property type="project" value="TreeGrafter"/>
</dbReference>
<keyword evidence="4" id="KW-0240">DNA-directed RNA polymerase</keyword>
<dbReference type="GO" id="GO:0005666">
    <property type="term" value="C:RNA polymerase III complex"/>
    <property type="evidence" value="ECO:0007669"/>
    <property type="project" value="TreeGrafter"/>
</dbReference>
<comment type="similarity">
    <text evidence="2">Belongs to the eukaryotic RPB8 RNA polymerase subunit family.</text>
</comment>
<dbReference type="SUPFAM" id="SSF50249">
    <property type="entry name" value="Nucleic acid-binding proteins"/>
    <property type="match status" value="1"/>
</dbReference>
<dbReference type="GO" id="GO:0005736">
    <property type="term" value="C:RNA polymerase I complex"/>
    <property type="evidence" value="ECO:0007669"/>
    <property type="project" value="TreeGrafter"/>
</dbReference>
<proteinExistence type="inferred from homology"/>
<dbReference type="Proteomes" id="UP000005446">
    <property type="component" value="Unassembled WGS sequence"/>
</dbReference>
<dbReference type="InterPro" id="IPR012340">
    <property type="entry name" value="NA-bd_OB-fold"/>
</dbReference>
<keyword evidence="5" id="KW-1185">Reference proteome</keyword>
<protein>
    <submittedName>
        <fullName evidence="4">Putative DNA-directed RNA polymerases I, II, and III subunit RPABC3</fullName>
    </submittedName>
</protein>
<gene>
    <name evidence="4" type="ORF">M7I_3905</name>
</gene>
<comment type="subcellular location">
    <subcellularLocation>
        <location evidence="1">Nucleus</location>
    </subcellularLocation>
</comment>
<dbReference type="SMART" id="SM00658">
    <property type="entry name" value="RPOL8c"/>
    <property type="match status" value="1"/>
</dbReference>
<keyword evidence="4" id="KW-0804">Transcription</keyword>
<evidence type="ECO:0000313" key="4">
    <source>
        <dbReference type="EMBL" id="EHL00141.1"/>
    </source>
</evidence>
<dbReference type="PANTHER" id="PTHR10917">
    <property type="entry name" value="DNA-DIRECTED RNA POLYMERASES I, II, AND III SUBUNIT RPABC3"/>
    <property type="match status" value="1"/>
</dbReference>
<dbReference type="PANTHER" id="PTHR10917:SF0">
    <property type="entry name" value="DNA-DIRECTED RNA POLYMERASES I, II, AND III SUBUNIT RPABC3"/>
    <property type="match status" value="1"/>
</dbReference>
<accession>H0EMR2</accession>
<reference evidence="4 5" key="1">
    <citation type="journal article" date="2012" name="Eukaryot. Cell">
        <title>Genome sequence of the fungus Glarea lozoyensis: the first genome sequence of a species from the Helotiaceae family.</title>
        <authorList>
            <person name="Youssar L."/>
            <person name="Gruening B.A."/>
            <person name="Erxleben A."/>
            <person name="Guenther S."/>
            <person name="Huettel W."/>
        </authorList>
    </citation>
    <scope>NUCLEOTIDE SEQUENCE [LARGE SCALE GENOMIC DNA]</scope>
    <source>
        <strain evidence="5">ATCC 74030 / MF5533</strain>
    </source>
</reference>
<evidence type="ECO:0000256" key="1">
    <source>
        <dbReference type="ARBA" id="ARBA00004123"/>
    </source>
</evidence>
<dbReference type="AlphaFoldDB" id="H0EMR2"/>
<dbReference type="InParanoid" id="H0EMR2"/>
<dbReference type="GO" id="GO:0003899">
    <property type="term" value="F:DNA-directed RNA polymerase activity"/>
    <property type="evidence" value="ECO:0007669"/>
    <property type="project" value="InterPro"/>
</dbReference>
<dbReference type="OrthoDB" id="20018at2759"/>
<dbReference type="HOGENOM" id="CLU_103864_2_0_1"/>
<sequence length="146" mass="16102">MDDNLFRQQHLLYCVQLSVPRSSSAFSIAIASMATAGDTQLFDENIEINGLDDKKYDRVCRLSGTSLDGSIAIKLDINSQIYPCAVGDQIRVVLATSLSLDGSKDDGKGWRDIARSDAESTMADMFDYVCHGKIYKFEDVENGDSM</sequence>
<dbReference type="FunCoup" id="H0EMR2">
    <property type="interactions" value="462"/>
</dbReference>
<dbReference type="Gene3D" id="2.40.50.140">
    <property type="entry name" value="Nucleic acid-binding proteins"/>
    <property type="match status" value="1"/>
</dbReference>
<evidence type="ECO:0000256" key="2">
    <source>
        <dbReference type="ARBA" id="ARBA00008912"/>
    </source>
</evidence>
<dbReference type="Pfam" id="PF03870">
    <property type="entry name" value="RNA_pol_Rpb8"/>
    <property type="match status" value="1"/>
</dbReference>
<name>H0EMR2_GLAL7</name>
<keyword evidence="3" id="KW-0539">Nucleus</keyword>
<evidence type="ECO:0000256" key="3">
    <source>
        <dbReference type="ARBA" id="ARBA00023242"/>
    </source>
</evidence>
<evidence type="ECO:0000313" key="5">
    <source>
        <dbReference type="Proteomes" id="UP000005446"/>
    </source>
</evidence>
<comment type="caution">
    <text evidence="4">The sequence shown here is derived from an EMBL/GenBank/DDBJ whole genome shotgun (WGS) entry which is preliminary data.</text>
</comment>
<dbReference type="InterPro" id="IPR005570">
    <property type="entry name" value="RPABC3"/>
</dbReference>
<organism evidence="4 5">
    <name type="scientific">Glarea lozoyensis (strain ATCC 74030 / MF5533)</name>
    <dbReference type="NCBI Taxonomy" id="1104152"/>
    <lineage>
        <taxon>Eukaryota</taxon>
        <taxon>Fungi</taxon>
        <taxon>Dikarya</taxon>
        <taxon>Ascomycota</taxon>
        <taxon>Pezizomycotina</taxon>
        <taxon>Leotiomycetes</taxon>
        <taxon>Helotiales</taxon>
        <taxon>Helotiaceae</taxon>
        <taxon>Glarea</taxon>
    </lineage>
</organism>